<evidence type="ECO:0000313" key="3">
    <source>
        <dbReference type="EMBL" id="MFC5382158.1"/>
    </source>
</evidence>
<dbReference type="PANTHER" id="PTHR30349:SF64">
    <property type="entry name" value="PROPHAGE INTEGRASE INTD-RELATED"/>
    <property type="match status" value="1"/>
</dbReference>
<dbReference type="PANTHER" id="PTHR30349">
    <property type="entry name" value="PHAGE INTEGRASE-RELATED"/>
    <property type="match status" value="1"/>
</dbReference>
<sequence length="459" mass="51119">MAGPGPIDTDCYDVRVFAISRTVRKTVVTYRVRWQVGSRRHSRTFTNRALADSTRSMLMAASRRGEAFDVDGGLPQSQVARERGLTWWRWSMTYVELKWPSLAPISRRSLAEALVDITLHLSRSSQGRPPSADLRRAMFAWAYHLQNRQAGEAPADFGEALRWLERASPAMSVLEDPPTVRGLLDALSRRQDGRPAAPTTVSRKRAVLHNALELAVEHRRLDSNPLSKMSWKAPRVDETIDARSVLSPAQARALLAAVDAQGPRGRRLTAFFALMYYGALRPSEATAVTLDDLELPETGWGRLHLSRSDAEVSGTWSDSGRRSSRQLKHRAQGHVRLVPLAPPLVEHLRSHIKEFHVRPSERLFRGAYGGTINAATYTDVWQRARKAALSPAEQASPLARRPYDLRHTAVSTWLAAGVDSAQVAAWAGHSVAVLHRVYAHVVEGRSEVARARIENMLAE</sequence>
<keyword evidence="1" id="KW-0233">DNA recombination</keyword>
<dbReference type="Gene3D" id="1.10.443.10">
    <property type="entry name" value="Intergrase catalytic core"/>
    <property type="match status" value="1"/>
</dbReference>
<dbReference type="RefSeq" id="WP_340269700.1">
    <property type="nucleotide sequence ID" value="NZ_JBBEOG010000005.1"/>
</dbReference>
<feature type="domain" description="Tyr recombinase" evidence="2">
    <location>
        <begin position="241"/>
        <end position="451"/>
    </location>
</feature>
<dbReference type="InterPro" id="IPR011010">
    <property type="entry name" value="DNA_brk_join_enz"/>
</dbReference>
<dbReference type="InterPro" id="IPR002104">
    <property type="entry name" value="Integrase_catalytic"/>
</dbReference>
<reference evidence="4" key="1">
    <citation type="journal article" date="2019" name="Int. J. Syst. Evol. Microbiol.">
        <title>The Global Catalogue of Microorganisms (GCM) 10K type strain sequencing project: providing services to taxonomists for standard genome sequencing and annotation.</title>
        <authorList>
            <consortium name="The Broad Institute Genomics Platform"/>
            <consortium name="The Broad Institute Genome Sequencing Center for Infectious Disease"/>
            <person name="Wu L."/>
            <person name="Ma J."/>
        </authorList>
    </citation>
    <scope>NUCLEOTIDE SEQUENCE [LARGE SCALE GENOMIC DNA]</scope>
    <source>
        <strain evidence="4">CCUG 43114</strain>
    </source>
</reference>
<comment type="caution">
    <text evidence="3">The sequence shown here is derived from an EMBL/GenBank/DDBJ whole genome shotgun (WGS) entry which is preliminary data.</text>
</comment>
<dbReference type="Proteomes" id="UP001596122">
    <property type="component" value="Unassembled WGS sequence"/>
</dbReference>
<gene>
    <name evidence="3" type="ORF">ACFPJ6_15420</name>
</gene>
<accession>A0ABW0GRH0</accession>
<dbReference type="EMBL" id="JBHSLD010000014">
    <property type="protein sequence ID" value="MFC5382158.1"/>
    <property type="molecule type" value="Genomic_DNA"/>
</dbReference>
<evidence type="ECO:0000256" key="1">
    <source>
        <dbReference type="ARBA" id="ARBA00023172"/>
    </source>
</evidence>
<protein>
    <submittedName>
        <fullName evidence="3">Tyrosine-type recombinase/integrase</fullName>
    </submittedName>
</protein>
<keyword evidence="4" id="KW-1185">Reference proteome</keyword>
<dbReference type="InterPro" id="IPR013762">
    <property type="entry name" value="Integrase-like_cat_sf"/>
</dbReference>
<name>A0ABW0GRH0_9MICO</name>
<proteinExistence type="predicted"/>
<dbReference type="SUPFAM" id="SSF56349">
    <property type="entry name" value="DNA breaking-rejoining enzymes"/>
    <property type="match status" value="1"/>
</dbReference>
<dbReference type="PROSITE" id="PS51898">
    <property type="entry name" value="TYR_RECOMBINASE"/>
    <property type="match status" value="1"/>
</dbReference>
<evidence type="ECO:0000313" key="4">
    <source>
        <dbReference type="Proteomes" id="UP001596122"/>
    </source>
</evidence>
<dbReference type="Pfam" id="PF00589">
    <property type="entry name" value="Phage_integrase"/>
    <property type="match status" value="1"/>
</dbReference>
<organism evidence="3 4">
    <name type="scientific">Aquipuribacter nitratireducens</name>
    <dbReference type="NCBI Taxonomy" id="650104"/>
    <lineage>
        <taxon>Bacteria</taxon>
        <taxon>Bacillati</taxon>
        <taxon>Actinomycetota</taxon>
        <taxon>Actinomycetes</taxon>
        <taxon>Micrococcales</taxon>
        <taxon>Intrasporangiaceae</taxon>
        <taxon>Aquipuribacter</taxon>
    </lineage>
</organism>
<dbReference type="InterPro" id="IPR050090">
    <property type="entry name" value="Tyrosine_recombinase_XerCD"/>
</dbReference>
<evidence type="ECO:0000259" key="2">
    <source>
        <dbReference type="PROSITE" id="PS51898"/>
    </source>
</evidence>